<proteinExistence type="predicted"/>
<name>A0A200R4J1_MACCD</name>
<feature type="domain" description="RGS" evidence="2">
    <location>
        <begin position="294"/>
        <end position="416"/>
    </location>
</feature>
<feature type="transmembrane region" description="Helical" evidence="1">
    <location>
        <begin position="84"/>
        <end position="105"/>
    </location>
</feature>
<dbReference type="Pfam" id="PF00615">
    <property type="entry name" value="RGS"/>
    <property type="match status" value="1"/>
</dbReference>
<dbReference type="OrthoDB" id="196547at2759"/>
<organism evidence="3 4">
    <name type="scientific">Macleaya cordata</name>
    <name type="common">Five-seeded plume-poppy</name>
    <name type="synonym">Bocconia cordata</name>
    <dbReference type="NCBI Taxonomy" id="56857"/>
    <lineage>
        <taxon>Eukaryota</taxon>
        <taxon>Viridiplantae</taxon>
        <taxon>Streptophyta</taxon>
        <taxon>Embryophyta</taxon>
        <taxon>Tracheophyta</taxon>
        <taxon>Spermatophyta</taxon>
        <taxon>Magnoliopsida</taxon>
        <taxon>Ranunculales</taxon>
        <taxon>Papaveraceae</taxon>
        <taxon>Papaveroideae</taxon>
        <taxon>Macleaya</taxon>
    </lineage>
</organism>
<evidence type="ECO:0000259" key="2">
    <source>
        <dbReference type="PROSITE" id="PS50132"/>
    </source>
</evidence>
<feature type="transmembrane region" description="Helical" evidence="1">
    <location>
        <begin position="125"/>
        <end position="144"/>
    </location>
</feature>
<evidence type="ECO:0000313" key="3">
    <source>
        <dbReference type="EMBL" id="OVA17600.1"/>
    </source>
</evidence>
<dbReference type="Gene3D" id="1.10.167.10">
    <property type="entry name" value="Regulator of G-protein Signalling 4, domain 2"/>
    <property type="match status" value="1"/>
</dbReference>
<keyword evidence="1" id="KW-0472">Membrane</keyword>
<protein>
    <submittedName>
        <fullName evidence="3">Regulator of G protein signaling</fullName>
    </submittedName>
</protein>
<dbReference type="SMART" id="SM00315">
    <property type="entry name" value="RGS"/>
    <property type="match status" value="1"/>
</dbReference>
<dbReference type="InterPro" id="IPR016137">
    <property type="entry name" value="RGS"/>
</dbReference>
<dbReference type="AlphaFoldDB" id="A0A200R4J1"/>
<dbReference type="PROSITE" id="PS50132">
    <property type="entry name" value="RGS"/>
    <property type="match status" value="1"/>
</dbReference>
<dbReference type="STRING" id="56857.A0A200R4J1"/>
<dbReference type="EMBL" id="MVGT01000438">
    <property type="protein sequence ID" value="OVA17600.1"/>
    <property type="molecule type" value="Genomic_DNA"/>
</dbReference>
<gene>
    <name evidence="3" type="ORF">BVC80_1837g434</name>
</gene>
<feature type="transmembrane region" description="Helical" evidence="1">
    <location>
        <begin position="192"/>
        <end position="213"/>
    </location>
</feature>
<comment type="caution">
    <text evidence="3">The sequence shown here is derived from an EMBL/GenBank/DDBJ whole genome shotgun (WGS) entry which is preliminary data.</text>
</comment>
<dbReference type="SUPFAM" id="SSF48097">
    <property type="entry name" value="Regulator of G-protein signaling, RGS"/>
    <property type="match status" value="1"/>
</dbReference>
<dbReference type="InParanoid" id="A0A200R4J1"/>
<dbReference type="PANTHER" id="PTHR10845">
    <property type="entry name" value="REGULATOR OF G PROTEIN SIGNALING"/>
    <property type="match status" value="1"/>
</dbReference>
<dbReference type="OMA" id="KRCLPPI"/>
<feature type="transmembrane region" description="Helical" evidence="1">
    <location>
        <begin position="48"/>
        <end position="72"/>
    </location>
</feature>
<dbReference type="FunCoup" id="A0A200R4J1">
    <property type="interactions" value="969"/>
</dbReference>
<dbReference type="PANTHER" id="PTHR10845:SF192">
    <property type="entry name" value="DOUBLE HIT, ISOFORM B"/>
    <property type="match status" value="1"/>
</dbReference>
<dbReference type="Proteomes" id="UP000195402">
    <property type="component" value="Unassembled WGS sequence"/>
</dbReference>
<accession>A0A200R4J1</accession>
<keyword evidence="1" id="KW-1133">Transmembrane helix</keyword>
<evidence type="ECO:0000313" key="4">
    <source>
        <dbReference type="Proteomes" id="UP000195402"/>
    </source>
</evidence>
<sequence length="473" mass="54359">MGGCAVKGGCPTDYIAVSIAALSMILLLTRSALPFLVHKIPQTRGSGFWLLFLQVFASFNLLLSLVMSVNFLKFERRHWWQSCYIWAGWFEGPFGFGLLMSCRFIQAFKLYHLFVKRRLPPMRTYILLPLILLPWIGSVAFLHIRKPLNPRCHFRNQWIIPIAGLHTSYIASMVGITRALRHIDFRFHEFKDLLQGIVVSTIAVGVWVAAYIMNEVHENIAWLQVTSRFLLLVMASILVLAFYTLSISQPLLSQMSLRKKDQLEFKTMGQALGIPDSGVLVQRASTLDIDPNEPLDKLLQNKRFRQSFMAFADSCLAGESVHFCEEVSELDKIPVNDSVRRVYMARHIIEKYIVIMQYAGATMEVNISHRTRQEILDTLDLAQPGLFNNAVNELMHLMKMNLVNDYWSSMFFMKFKEESSKQHDSSELMERLMVWDYSPRLSSVHGAADDPFHQEQPLKVSNCKSDIYHAEPQ</sequence>
<keyword evidence="1" id="KW-0812">Transmembrane</keyword>
<feature type="transmembrane region" description="Helical" evidence="1">
    <location>
        <begin position="225"/>
        <end position="245"/>
    </location>
</feature>
<feature type="transmembrane region" description="Helical" evidence="1">
    <location>
        <begin position="159"/>
        <end position="180"/>
    </location>
</feature>
<dbReference type="InterPro" id="IPR044926">
    <property type="entry name" value="RGS_subdomain_2"/>
</dbReference>
<reference evidence="3 4" key="1">
    <citation type="journal article" date="2017" name="Mol. Plant">
        <title>The Genome of Medicinal Plant Macleaya cordata Provides New Insights into Benzylisoquinoline Alkaloids Metabolism.</title>
        <authorList>
            <person name="Liu X."/>
            <person name="Liu Y."/>
            <person name="Huang P."/>
            <person name="Ma Y."/>
            <person name="Qing Z."/>
            <person name="Tang Q."/>
            <person name="Cao H."/>
            <person name="Cheng P."/>
            <person name="Zheng Y."/>
            <person name="Yuan Z."/>
            <person name="Zhou Y."/>
            <person name="Liu J."/>
            <person name="Tang Z."/>
            <person name="Zhuo Y."/>
            <person name="Zhang Y."/>
            <person name="Yu L."/>
            <person name="Huang J."/>
            <person name="Yang P."/>
            <person name="Peng Q."/>
            <person name="Zhang J."/>
            <person name="Jiang W."/>
            <person name="Zhang Z."/>
            <person name="Lin K."/>
            <person name="Ro D.K."/>
            <person name="Chen X."/>
            <person name="Xiong X."/>
            <person name="Shang Y."/>
            <person name="Huang S."/>
            <person name="Zeng J."/>
        </authorList>
    </citation>
    <scope>NUCLEOTIDE SEQUENCE [LARGE SCALE GENOMIC DNA]</scope>
    <source>
        <strain evidence="4">cv. BLH2017</strain>
        <tissue evidence="3">Root</tissue>
    </source>
</reference>
<dbReference type="InterPro" id="IPR036305">
    <property type="entry name" value="RGS_sf"/>
</dbReference>
<evidence type="ECO:0000256" key="1">
    <source>
        <dbReference type="SAM" id="Phobius"/>
    </source>
</evidence>
<keyword evidence="4" id="KW-1185">Reference proteome</keyword>
<feature type="transmembrane region" description="Helical" evidence="1">
    <location>
        <begin position="15"/>
        <end position="36"/>
    </location>
</feature>